<dbReference type="VEuPathDB" id="VectorBase:ADIR000924"/>
<sequence>MKGHASAEQPHARSQCLEDLGRTFYVNGRAAPPSDARRWAGFGWAALSPDAAPAAAVDPDPPSGSIRSFVFGIAQCMLCWTCSFMPSQFL</sequence>
<organism evidence="1 2">
    <name type="scientific">Anopheles dirus</name>
    <dbReference type="NCBI Taxonomy" id="7168"/>
    <lineage>
        <taxon>Eukaryota</taxon>
        <taxon>Metazoa</taxon>
        <taxon>Ecdysozoa</taxon>
        <taxon>Arthropoda</taxon>
        <taxon>Hexapoda</taxon>
        <taxon>Insecta</taxon>
        <taxon>Pterygota</taxon>
        <taxon>Neoptera</taxon>
        <taxon>Endopterygota</taxon>
        <taxon>Diptera</taxon>
        <taxon>Nematocera</taxon>
        <taxon>Culicoidea</taxon>
        <taxon>Culicidae</taxon>
        <taxon>Anophelinae</taxon>
        <taxon>Anopheles</taxon>
    </lineage>
</organism>
<evidence type="ECO:0000313" key="1">
    <source>
        <dbReference type="EnsemblMetazoa" id="ADIR000924-PA"/>
    </source>
</evidence>
<reference evidence="1" key="2">
    <citation type="submission" date="2020-05" db="UniProtKB">
        <authorList>
            <consortium name="EnsemblMetazoa"/>
        </authorList>
    </citation>
    <scope>IDENTIFICATION</scope>
    <source>
        <strain evidence="1">WRAIR2</strain>
    </source>
</reference>
<proteinExistence type="predicted"/>
<accession>A0A182MZW9</accession>
<dbReference type="Proteomes" id="UP000075884">
    <property type="component" value="Unassembled WGS sequence"/>
</dbReference>
<protein>
    <submittedName>
        <fullName evidence="1">Uncharacterized protein</fullName>
    </submittedName>
</protein>
<dbReference type="EnsemblMetazoa" id="ADIR000924-RA">
    <property type="protein sequence ID" value="ADIR000924-PA"/>
    <property type="gene ID" value="ADIR000924"/>
</dbReference>
<name>A0A182MZW9_9DIPT</name>
<dbReference type="AlphaFoldDB" id="A0A182MZW9"/>
<reference evidence="2" key="1">
    <citation type="submission" date="2013-03" db="EMBL/GenBank/DDBJ databases">
        <title>The Genome Sequence of Anopheles dirus WRAIR2.</title>
        <authorList>
            <consortium name="The Broad Institute Genomics Platform"/>
            <person name="Neafsey D.E."/>
            <person name="Walton C."/>
            <person name="Walker B."/>
            <person name="Young S.K."/>
            <person name="Zeng Q."/>
            <person name="Gargeya S."/>
            <person name="Fitzgerald M."/>
            <person name="Haas B."/>
            <person name="Abouelleil A."/>
            <person name="Allen A.W."/>
            <person name="Alvarado L."/>
            <person name="Arachchi H.M."/>
            <person name="Berlin A.M."/>
            <person name="Chapman S.B."/>
            <person name="Gainer-Dewar J."/>
            <person name="Goldberg J."/>
            <person name="Griggs A."/>
            <person name="Gujja S."/>
            <person name="Hansen M."/>
            <person name="Howarth C."/>
            <person name="Imamovic A."/>
            <person name="Ireland A."/>
            <person name="Larimer J."/>
            <person name="McCowan C."/>
            <person name="Murphy C."/>
            <person name="Pearson M."/>
            <person name="Poon T.W."/>
            <person name="Priest M."/>
            <person name="Roberts A."/>
            <person name="Saif S."/>
            <person name="Shea T."/>
            <person name="Sisk P."/>
            <person name="Sykes S."/>
            <person name="Wortman J."/>
            <person name="Nusbaum C."/>
            <person name="Birren B."/>
        </authorList>
    </citation>
    <scope>NUCLEOTIDE SEQUENCE [LARGE SCALE GENOMIC DNA]</scope>
    <source>
        <strain evidence="2">WRAIR2</strain>
    </source>
</reference>
<keyword evidence="2" id="KW-1185">Reference proteome</keyword>
<evidence type="ECO:0000313" key="2">
    <source>
        <dbReference type="Proteomes" id="UP000075884"/>
    </source>
</evidence>